<protein>
    <submittedName>
        <fullName evidence="1">Sarcosine oxidase subunit gamma</fullName>
    </submittedName>
</protein>
<dbReference type="Gene3D" id="3.30.1360.120">
    <property type="entry name" value="Probable tRNA modification gtpase trme, domain 1"/>
    <property type="match status" value="1"/>
</dbReference>
<gene>
    <name evidence="1" type="ORF">M8523_19195</name>
</gene>
<proteinExistence type="predicted"/>
<name>A0AA41YXW2_9HYPH</name>
<dbReference type="Pfam" id="PF04268">
    <property type="entry name" value="SoxG"/>
    <property type="match status" value="1"/>
</dbReference>
<dbReference type="InterPro" id="IPR027266">
    <property type="entry name" value="TrmE/GcvT-like"/>
</dbReference>
<dbReference type="SUPFAM" id="SSF103025">
    <property type="entry name" value="Folate-binding domain"/>
    <property type="match status" value="1"/>
</dbReference>
<accession>A0AA41YXW2</accession>
<comment type="caution">
    <text evidence="1">The sequence shown here is derived from an EMBL/GenBank/DDBJ whole genome shotgun (WGS) entry which is preliminary data.</text>
</comment>
<evidence type="ECO:0000313" key="1">
    <source>
        <dbReference type="EMBL" id="MCW6510149.1"/>
    </source>
</evidence>
<dbReference type="RefSeq" id="WP_282586518.1">
    <property type="nucleotide sequence ID" value="NZ_JAMOIM010000013.1"/>
</dbReference>
<dbReference type="Proteomes" id="UP001165667">
    <property type="component" value="Unassembled WGS sequence"/>
</dbReference>
<reference evidence="1" key="1">
    <citation type="submission" date="2022-05" db="EMBL/GenBank/DDBJ databases">
        <authorList>
            <person name="Pankratov T."/>
        </authorList>
    </citation>
    <scope>NUCLEOTIDE SEQUENCE</scope>
    <source>
        <strain evidence="1">BP6-180914</strain>
    </source>
</reference>
<dbReference type="InterPro" id="IPR007375">
    <property type="entry name" value="SoxG"/>
</dbReference>
<keyword evidence="2" id="KW-1185">Reference proteome</keyword>
<organism evidence="1 2">
    <name type="scientific">Lichenifustis flavocetrariae</name>
    <dbReference type="NCBI Taxonomy" id="2949735"/>
    <lineage>
        <taxon>Bacteria</taxon>
        <taxon>Pseudomonadati</taxon>
        <taxon>Pseudomonadota</taxon>
        <taxon>Alphaproteobacteria</taxon>
        <taxon>Hyphomicrobiales</taxon>
        <taxon>Lichenihabitantaceae</taxon>
        <taxon>Lichenifustis</taxon>
    </lineage>
</organism>
<dbReference type="EMBL" id="JAMOIM010000013">
    <property type="protein sequence ID" value="MCW6510149.1"/>
    <property type="molecule type" value="Genomic_DNA"/>
</dbReference>
<dbReference type="Gene3D" id="3.30.70.1520">
    <property type="entry name" value="Heterotetrameric sarcosine oxidase"/>
    <property type="match status" value="1"/>
</dbReference>
<sequence>MVETVTLARSGSLAGRRMASVTELAPVARFSFRGSEATAIKLGEAFGARPAVEPCRSSVAGARSALWLGPDEWLLIATDQDAGTLFAALETALAAEPHSLVDVSHRNTGFDIVGAGGAGLLSEGCPLDFDLAAFPVGMCTQTVLGKAEIVLWRFAPLSFRLECWRSFAPYVADFLAQAADNQD</sequence>
<evidence type="ECO:0000313" key="2">
    <source>
        <dbReference type="Proteomes" id="UP001165667"/>
    </source>
</evidence>
<dbReference type="AlphaFoldDB" id="A0AA41YXW2"/>